<protein>
    <submittedName>
        <fullName evidence="2">Uncharacterized protein</fullName>
    </submittedName>
</protein>
<evidence type="ECO:0000313" key="2">
    <source>
        <dbReference type="EMBL" id="QHT79230.1"/>
    </source>
</evidence>
<dbReference type="AlphaFoldDB" id="A0A6C0HFT0"/>
<feature type="transmembrane region" description="Helical" evidence="1">
    <location>
        <begin position="167"/>
        <end position="191"/>
    </location>
</feature>
<keyword evidence="1" id="KW-1133">Transmembrane helix</keyword>
<evidence type="ECO:0000256" key="1">
    <source>
        <dbReference type="SAM" id="Phobius"/>
    </source>
</evidence>
<reference evidence="2" key="1">
    <citation type="journal article" date="2020" name="Nature">
        <title>Giant virus diversity and host interactions through global metagenomics.</title>
        <authorList>
            <person name="Schulz F."/>
            <person name="Roux S."/>
            <person name="Paez-Espino D."/>
            <person name="Jungbluth S."/>
            <person name="Walsh D.A."/>
            <person name="Denef V.J."/>
            <person name="McMahon K.D."/>
            <person name="Konstantinidis K.T."/>
            <person name="Eloe-Fadrosh E.A."/>
            <person name="Kyrpides N.C."/>
            <person name="Woyke T."/>
        </authorList>
    </citation>
    <scope>NUCLEOTIDE SEQUENCE</scope>
    <source>
        <strain evidence="2">GVMAG-M-3300023179-99</strain>
    </source>
</reference>
<accession>A0A6C0HFT0</accession>
<keyword evidence="1" id="KW-0472">Membrane</keyword>
<dbReference type="EMBL" id="MN739946">
    <property type="protein sequence ID" value="QHT79230.1"/>
    <property type="molecule type" value="Genomic_DNA"/>
</dbReference>
<feature type="transmembrane region" description="Helical" evidence="1">
    <location>
        <begin position="22"/>
        <end position="45"/>
    </location>
</feature>
<sequence length="318" mass="35272">MEDIVQQIPTEIVPTENVYIKALINGLGATIILWTFWTPFIIGFARPLVNAQIKGYTCDYLSYLGAGQAITFNNSLQLYLMTLLDSGVISQSQRDYIANIFFVNQGNDTVAANIINQDPQKNLDDNFLIIVLFAVTYFLVILSCCLGIYALSSWFSIDLGPLYKFNAVMALIIIAIEATFFGSVAMSYIPFDINLIIEQLKFKLDSYLSDIGSQQLVDPGPPPISPVPPVPPVPKPACQFQAAPLQDYFIGDWVQPTTNFGTLDEAQQRCILTSQCVGVTTTGDGNYILTSTRNKYVEYPGTTYQNKGSTSWLLNECR</sequence>
<name>A0A6C0HFT0_9ZZZZ</name>
<organism evidence="2">
    <name type="scientific">viral metagenome</name>
    <dbReference type="NCBI Taxonomy" id="1070528"/>
    <lineage>
        <taxon>unclassified sequences</taxon>
        <taxon>metagenomes</taxon>
        <taxon>organismal metagenomes</taxon>
    </lineage>
</organism>
<keyword evidence="1" id="KW-0812">Transmembrane</keyword>
<proteinExistence type="predicted"/>
<feature type="transmembrane region" description="Helical" evidence="1">
    <location>
        <begin position="127"/>
        <end position="155"/>
    </location>
</feature>